<dbReference type="RefSeq" id="WP_093716410.1">
    <property type="nucleotide sequence ID" value="NZ_FONG01000020.1"/>
</dbReference>
<evidence type="ECO:0000256" key="2">
    <source>
        <dbReference type="ARBA" id="ARBA00023002"/>
    </source>
</evidence>
<dbReference type="OrthoDB" id="7064009at2"/>
<keyword evidence="4" id="KW-1185">Reference proteome</keyword>
<dbReference type="CDD" id="cd05233">
    <property type="entry name" value="SDR_c"/>
    <property type="match status" value="1"/>
</dbReference>
<dbReference type="EMBL" id="FONG01000020">
    <property type="protein sequence ID" value="SFF58825.1"/>
    <property type="molecule type" value="Genomic_DNA"/>
</dbReference>
<accession>A0A1I2JVH2</accession>
<protein>
    <submittedName>
        <fullName evidence="3">Glucose 1-dehydrogenase</fullName>
    </submittedName>
</protein>
<proteinExistence type="inferred from homology"/>
<dbReference type="STRING" id="380248.SAMN05216251_12061"/>
<evidence type="ECO:0000313" key="4">
    <source>
        <dbReference type="Proteomes" id="UP000199323"/>
    </source>
</evidence>
<dbReference type="GO" id="GO:0016491">
    <property type="term" value="F:oxidoreductase activity"/>
    <property type="evidence" value="ECO:0007669"/>
    <property type="project" value="UniProtKB-KW"/>
</dbReference>
<dbReference type="PROSITE" id="PS00061">
    <property type="entry name" value="ADH_SHORT"/>
    <property type="match status" value="1"/>
</dbReference>
<dbReference type="FunFam" id="3.40.50.720:FF:000084">
    <property type="entry name" value="Short-chain dehydrogenase reductase"/>
    <property type="match status" value="1"/>
</dbReference>
<reference evidence="3 4" key="1">
    <citation type="submission" date="2016-10" db="EMBL/GenBank/DDBJ databases">
        <authorList>
            <person name="de Groot N.N."/>
        </authorList>
    </citation>
    <scope>NUCLEOTIDE SEQUENCE [LARGE SCALE GENOMIC DNA]</scope>
    <source>
        <strain evidence="3 4">CGMCC 4.3510</strain>
    </source>
</reference>
<dbReference type="Pfam" id="PF13561">
    <property type="entry name" value="adh_short_C2"/>
    <property type="match status" value="1"/>
</dbReference>
<dbReference type="PANTHER" id="PTHR43669:SF3">
    <property type="entry name" value="ALCOHOL DEHYDROGENASE, PUTATIVE (AFU_ORTHOLOGUE AFUA_3G03445)-RELATED"/>
    <property type="match status" value="1"/>
</dbReference>
<dbReference type="Proteomes" id="UP000199323">
    <property type="component" value="Unassembled WGS sequence"/>
</dbReference>
<dbReference type="PRINTS" id="PR00080">
    <property type="entry name" value="SDRFAMILY"/>
</dbReference>
<evidence type="ECO:0000256" key="1">
    <source>
        <dbReference type="ARBA" id="ARBA00006484"/>
    </source>
</evidence>
<comment type="similarity">
    <text evidence="1">Belongs to the short-chain dehydrogenases/reductases (SDR) family.</text>
</comment>
<sequence length="279" mass="28669">MRYVITGAGSGIGQAVATLASHTADSAGTGPVRLALLDRDAESVEAVAAELRGTGAECLPLVVDLGDPAAAGKAVEQAVSAFGGLDALVSNAGISSADALEDLSLDTYQRTFDVNTRATFLLARAAFPALRDSRGAIVATASISATHPTPPLGMYSASKAALKMMIQQMAVEWGRHGIRANCVSPGPTDTGLTRGSFGDARDAAARANRRYREAVSPMRKIARAQDIAEAVLFLAGPRAGHITGVDLPVDGGLSLTVMPLTGGTPGYRLDEIAQEATAR</sequence>
<dbReference type="InterPro" id="IPR020904">
    <property type="entry name" value="Sc_DH/Rdtase_CS"/>
</dbReference>
<dbReference type="PANTHER" id="PTHR43669">
    <property type="entry name" value="5-KETO-D-GLUCONATE 5-REDUCTASE"/>
    <property type="match status" value="1"/>
</dbReference>
<dbReference type="AlphaFoldDB" id="A0A1I2JVH2"/>
<dbReference type="SUPFAM" id="SSF51735">
    <property type="entry name" value="NAD(P)-binding Rossmann-fold domains"/>
    <property type="match status" value="1"/>
</dbReference>
<dbReference type="InterPro" id="IPR036291">
    <property type="entry name" value="NAD(P)-bd_dom_sf"/>
</dbReference>
<evidence type="ECO:0000313" key="3">
    <source>
        <dbReference type="EMBL" id="SFF58825.1"/>
    </source>
</evidence>
<organism evidence="3 4">
    <name type="scientific">Actinacidiphila alni</name>
    <dbReference type="NCBI Taxonomy" id="380248"/>
    <lineage>
        <taxon>Bacteria</taxon>
        <taxon>Bacillati</taxon>
        <taxon>Actinomycetota</taxon>
        <taxon>Actinomycetes</taxon>
        <taxon>Kitasatosporales</taxon>
        <taxon>Streptomycetaceae</taxon>
        <taxon>Actinacidiphila</taxon>
    </lineage>
</organism>
<name>A0A1I2JVH2_9ACTN</name>
<gene>
    <name evidence="3" type="ORF">SAMN05216251_12061</name>
</gene>
<dbReference type="Gene3D" id="3.40.50.720">
    <property type="entry name" value="NAD(P)-binding Rossmann-like Domain"/>
    <property type="match status" value="1"/>
</dbReference>
<dbReference type="PRINTS" id="PR00081">
    <property type="entry name" value="GDHRDH"/>
</dbReference>
<dbReference type="InterPro" id="IPR002347">
    <property type="entry name" value="SDR_fam"/>
</dbReference>
<keyword evidence="2" id="KW-0560">Oxidoreductase</keyword>